<accession>A0ABU3IDU6</accession>
<evidence type="ECO:0000259" key="2">
    <source>
        <dbReference type="Pfam" id="PF09084"/>
    </source>
</evidence>
<feature type="domain" description="SsuA/THI5-like" evidence="2">
    <location>
        <begin position="54"/>
        <end position="268"/>
    </location>
</feature>
<dbReference type="PANTHER" id="PTHR31528">
    <property type="entry name" value="4-AMINO-5-HYDROXYMETHYL-2-METHYLPYRIMIDINE PHOSPHATE SYNTHASE THI11-RELATED"/>
    <property type="match status" value="1"/>
</dbReference>
<dbReference type="Gene3D" id="3.40.190.10">
    <property type="entry name" value="Periplasmic binding protein-like II"/>
    <property type="match status" value="2"/>
</dbReference>
<dbReference type="SUPFAM" id="SSF53850">
    <property type="entry name" value="Periplasmic binding protein-like II"/>
    <property type="match status" value="1"/>
</dbReference>
<protein>
    <submittedName>
        <fullName evidence="3">ABC transporter substrate-binding protein</fullName>
    </submittedName>
</protein>
<feature type="chain" id="PRO_5046785956" evidence="1">
    <location>
        <begin position="26"/>
        <end position="345"/>
    </location>
</feature>
<dbReference type="InterPro" id="IPR015168">
    <property type="entry name" value="SsuA/THI5"/>
</dbReference>
<dbReference type="Proteomes" id="UP001247542">
    <property type="component" value="Unassembled WGS sequence"/>
</dbReference>
<keyword evidence="4" id="KW-1185">Reference proteome</keyword>
<feature type="signal peptide" evidence="1">
    <location>
        <begin position="1"/>
        <end position="25"/>
    </location>
</feature>
<organism evidence="3 4">
    <name type="scientific">Gleimia hominis</name>
    <dbReference type="NCBI Taxonomy" id="595468"/>
    <lineage>
        <taxon>Bacteria</taxon>
        <taxon>Bacillati</taxon>
        <taxon>Actinomycetota</taxon>
        <taxon>Actinomycetes</taxon>
        <taxon>Actinomycetales</taxon>
        <taxon>Actinomycetaceae</taxon>
        <taxon>Gleimia</taxon>
    </lineage>
</organism>
<name>A0ABU3IDU6_9ACTO</name>
<keyword evidence="1" id="KW-0732">Signal</keyword>
<evidence type="ECO:0000313" key="4">
    <source>
        <dbReference type="Proteomes" id="UP001247542"/>
    </source>
</evidence>
<dbReference type="PROSITE" id="PS51257">
    <property type="entry name" value="PROKAR_LIPOPROTEIN"/>
    <property type="match status" value="1"/>
</dbReference>
<evidence type="ECO:0000256" key="1">
    <source>
        <dbReference type="SAM" id="SignalP"/>
    </source>
</evidence>
<dbReference type="Pfam" id="PF09084">
    <property type="entry name" value="NMT1"/>
    <property type="match status" value="1"/>
</dbReference>
<reference evidence="3 4" key="1">
    <citation type="submission" date="2023-06" db="EMBL/GenBank/DDBJ databases">
        <title>Draft genome sequence of Gleimia hominis type strain CCUG 57540T.</title>
        <authorList>
            <person name="Salva-Serra F."/>
            <person name="Cardew S."/>
            <person name="Jensie Markopoulos S."/>
            <person name="Ohlen M."/>
            <person name="Inganas E."/>
            <person name="Svensson-Stadler L."/>
            <person name="Moore E.R.B."/>
        </authorList>
    </citation>
    <scope>NUCLEOTIDE SEQUENCE [LARGE SCALE GENOMIC DNA]</scope>
    <source>
        <strain evidence="3 4">CCUG 57540</strain>
    </source>
</reference>
<comment type="caution">
    <text evidence="3">The sequence shown here is derived from an EMBL/GenBank/DDBJ whole genome shotgun (WGS) entry which is preliminary data.</text>
</comment>
<dbReference type="InterPro" id="IPR027939">
    <property type="entry name" value="NMT1/THI5"/>
</dbReference>
<proteinExistence type="predicted"/>
<evidence type="ECO:0000313" key="3">
    <source>
        <dbReference type="EMBL" id="MDT3767662.1"/>
    </source>
</evidence>
<gene>
    <name evidence="3" type="ORF">QS713_06245</name>
</gene>
<dbReference type="PANTHER" id="PTHR31528:SF15">
    <property type="entry name" value="RIBOFLAVIN-BINDING PROTEIN RIBY"/>
    <property type="match status" value="1"/>
</dbReference>
<dbReference type="RefSeq" id="WP_313273422.1">
    <property type="nucleotide sequence ID" value="NZ_JASXSX010000001.1"/>
</dbReference>
<dbReference type="EMBL" id="JASXSX010000001">
    <property type="protein sequence ID" value="MDT3767662.1"/>
    <property type="molecule type" value="Genomic_DNA"/>
</dbReference>
<sequence length="345" mass="36556">MGFFGRKTVAALVAGFSLLIAGCTASTGGESASKPSDKAGGGSPVTVGMTYIPNVQFAPAYVADKEGLFTAEGVAAKLRHHGTDEGLFTALLAGEEDVVIASADEMLQARAQGMDLISVGQYYQKYPTKIMVKDDSAIRSVADLKGKKVGLPGEFGSNWFGLLAALKDSGMTRADIDVQSIGFTQLAALKSDKVDAVVGFSNNDGVQFELADVPVREIDLAKTGEPPLVGMNIVTTSQFAKNHADALKHTLQALSKGMQVCVDDPARAVDITKSYDQNLTSDEALASTKATLEATNKLFAPAGKVDFTQDVDQWKRMNDFLSQIEGVLGSKVDVTEAVTNEYLEQ</sequence>